<dbReference type="EMBL" id="CAUWAG010000018">
    <property type="protein sequence ID" value="CAJ2511084.1"/>
    <property type="molecule type" value="Genomic_DNA"/>
</dbReference>
<evidence type="ECO:0000256" key="1">
    <source>
        <dbReference type="SAM" id="MobiDB-lite"/>
    </source>
</evidence>
<keyword evidence="3" id="KW-1185">Reference proteome</keyword>
<protein>
    <submittedName>
        <fullName evidence="2">Uu.00g067090.m01.CDS01</fullName>
    </submittedName>
</protein>
<gene>
    <name evidence="2" type="ORF">KHLLAP_LOCUS11552</name>
</gene>
<dbReference type="Proteomes" id="UP001295740">
    <property type="component" value="Unassembled WGS sequence"/>
</dbReference>
<feature type="region of interest" description="Disordered" evidence="1">
    <location>
        <begin position="1"/>
        <end position="64"/>
    </location>
</feature>
<organism evidence="2 3">
    <name type="scientific">Anthostomella pinea</name>
    <dbReference type="NCBI Taxonomy" id="933095"/>
    <lineage>
        <taxon>Eukaryota</taxon>
        <taxon>Fungi</taxon>
        <taxon>Dikarya</taxon>
        <taxon>Ascomycota</taxon>
        <taxon>Pezizomycotina</taxon>
        <taxon>Sordariomycetes</taxon>
        <taxon>Xylariomycetidae</taxon>
        <taxon>Xylariales</taxon>
        <taxon>Xylariaceae</taxon>
        <taxon>Anthostomella</taxon>
    </lineage>
</organism>
<comment type="caution">
    <text evidence="2">The sequence shown here is derived from an EMBL/GenBank/DDBJ whole genome shotgun (WGS) entry which is preliminary data.</text>
</comment>
<evidence type="ECO:0000313" key="2">
    <source>
        <dbReference type="EMBL" id="CAJ2511084.1"/>
    </source>
</evidence>
<sequence>MSKKGTKRKADFDLNSDGSDGLFVKDSTPKDSTAKGKKPASNSKKRRLSRLEEYDEDKGRDGSRGFQKWAKIFNDTTATEVKASKAFLKDYKAKVKKHGEQMRDFIQQQEQTLTEVRERNAAIFDKLYSAAVPHAGAGSTDKEGHVLFAEAQSVFSKSSTLVRQFKKTDERLEKDQLELPVDQWKQDKKILAEVLALGRKQGEELIEGVLAPDAYPTPKQDEKRMSEAEQMACEMFNGSRKALEGSNWGTAAAVQVKLYKALAMTVSPSKEPERS</sequence>
<proteinExistence type="predicted"/>
<reference evidence="2" key="1">
    <citation type="submission" date="2023-10" db="EMBL/GenBank/DDBJ databases">
        <authorList>
            <person name="Hackl T."/>
        </authorList>
    </citation>
    <scope>NUCLEOTIDE SEQUENCE</scope>
</reference>
<accession>A0AAI8VUW1</accession>
<dbReference type="AlphaFoldDB" id="A0AAI8VUW1"/>
<feature type="compositionally biased region" description="Basic residues" evidence="1">
    <location>
        <begin position="35"/>
        <end position="48"/>
    </location>
</feature>
<name>A0AAI8VUW1_9PEZI</name>
<feature type="compositionally biased region" description="Basic and acidic residues" evidence="1">
    <location>
        <begin position="49"/>
        <end position="63"/>
    </location>
</feature>
<evidence type="ECO:0000313" key="3">
    <source>
        <dbReference type="Proteomes" id="UP001295740"/>
    </source>
</evidence>